<feature type="domain" description="Transposase MuDR plant" evidence="1">
    <location>
        <begin position="27"/>
        <end position="95"/>
    </location>
</feature>
<dbReference type="PANTHER" id="PTHR31973:SF187">
    <property type="entry name" value="MUTATOR TRANSPOSASE MUDRA PROTEIN"/>
    <property type="match status" value="1"/>
</dbReference>
<gene>
    <name evidence="2" type="ORF">CB5_LOCUS10503</name>
</gene>
<proteinExistence type="predicted"/>
<dbReference type="PANTHER" id="PTHR31973">
    <property type="entry name" value="POLYPROTEIN, PUTATIVE-RELATED"/>
    <property type="match status" value="1"/>
</dbReference>
<dbReference type="EMBL" id="LR862146">
    <property type="protein sequence ID" value="CAD1827292.1"/>
    <property type="molecule type" value="Genomic_DNA"/>
</dbReference>
<reference evidence="2" key="1">
    <citation type="submission" date="2020-07" db="EMBL/GenBank/DDBJ databases">
        <authorList>
            <person name="Lin J."/>
        </authorList>
    </citation>
    <scope>NUCLEOTIDE SEQUENCE</scope>
</reference>
<sequence>MSSSDEDGPSWPKYPVYNKRDLERTELKLGMKFASASKFRTVLRNHAISNGYDFNFEKNYGDRVDVKYKKDTTAQKRCEWRVHASWNAYEECFQIKSLQPKHKCAKAHGWTFISDRQNGLVEVFDALLPRVDHRFCVSYFSPDIKCDLLCNNMCEAWNWAILDARELPIIDLMKKIRRQIMTRFQEKRQYMERQSGILCPKVQAKLEKIKEKARHCEPLWAGETIFEVHCNGKQYTVNLPTTSCECTQ</sequence>
<evidence type="ECO:0000259" key="1">
    <source>
        <dbReference type="Pfam" id="PF03108"/>
    </source>
</evidence>
<dbReference type="AlphaFoldDB" id="A0A6V7P902"/>
<organism evidence="2">
    <name type="scientific">Ananas comosus var. bracteatus</name>
    <name type="common">red pineapple</name>
    <dbReference type="NCBI Taxonomy" id="296719"/>
    <lineage>
        <taxon>Eukaryota</taxon>
        <taxon>Viridiplantae</taxon>
        <taxon>Streptophyta</taxon>
        <taxon>Embryophyta</taxon>
        <taxon>Tracheophyta</taxon>
        <taxon>Spermatophyta</taxon>
        <taxon>Magnoliopsida</taxon>
        <taxon>Liliopsida</taxon>
        <taxon>Poales</taxon>
        <taxon>Bromeliaceae</taxon>
        <taxon>Bromelioideae</taxon>
        <taxon>Ananas</taxon>
    </lineage>
</organism>
<dbReference type="InterPro" id="IPR004332">
    <property type="entry name" value="Transposase_MuDR"/>
</dbReference>
<evidence type="ECO:0000313" key="2">
    <source>
        <dbReference type="EMBL" id="CAD1827292.1"/>
    </source>
</evidence>
<accession>A0A6V7P902</accession>
<dbReference type="Pfam" id="PF03108">
    <property type="entry name" value="DBD_Tnp_Mut"/>
    <property type="match status" value="1"/>
</dbReference>
<name>A0A6V7P902_ANACO</name>
<protein>
    <recommendedName>
        <fullName evidence="1">Transposase MuDR plant domain-containing protein</fullName>
    </recommendedName>
</protein>